<evidence type="ECO:0000256" key="2">
    <source>
        <dbReference type="ARBA" id="ARBA00023002"/>
    </source>
</evidence>
<accession>A0A1P8KPL3</accession>
<protein>
    <submittedName>
        <fullName evidence="7">Hydroxyacid dehydrogenase</fullName>
    </submittedName>
</protein>
<dbReference type="PROSITE" id="PS00065">
    <property type="entry name" value="D_2_HYDROXYACID_DH_1"/>
    <property type="match status" value="1"/>
</dbReference>
<dbReference type="InterPro" id="IPR029753">
    <property type="entry name" value="D-isomer_DH_CS"/>
</dbReference>
<evidence type="ECO:0000259" key="6">
    <source>
        <dbReference type="Pfam" id="PF02826"/>
    </source>
</evidence>
<evidence type="ECO:0000256" key="3">
    <source>
        <dbReference type="ARBA" id="ARBA00023027"/>
    </source>
</evidence>
<evidence type="ECO:0000313" key="7">
    <source>
        <dbReference type="EMBL" id="APW66554.1"/>
    </source>
</evidence>
<dbReference type="Gene3D" id="3.40.50.720">
    <property type="entry name" value="NAD(P)-binding Rossmann-like Domain"/>
    <property type="match status" value="2"/>
</dbReference>
<evidence type="ECO:0000259" key="5">
    <source>
        <dbReference type="Pfam" id="PF00389"/>
    </source>
</evidence>
<evidence type="ECO:0000256" key="4">
    <source>
        <dbReference type="RuleBase" id="RU003719"/>
    </source>
</evidence>
<reference evidence="7 8" key="1">
    <citation type="submission" date="2017-01" db="EMBL/GenBank/DDBJ databases">
        <title>Genome sequencing of Arcobacter sp. LPB0137.</title>
        <authorList>
            <person name="Lee G.-W."/>
            <person name="Yi H."/>
        </authorList>
    </citation>
    <scope>NUCLEOTIDE SEQUENCE [LARGE SCALE GENOMIC DNA]</scope>
    <source>
        <strain evidence="7 8">LPB0137</strain>
    </source>
</reference>
<keyword evidence="3" id="KW-0520">NAD</keyword>
<dbReference type="NCBIfam" id="NF006263">
    <property type="entry name" value="PRK08410.1"/>
    <property type="match status" value="1"/>
</dbReference>
<keyword evidence="8" id="KW-1185">Reference proteome</keyword>
<dbReference type="KEGG" id="alp:LPB137_12180"/>
<dbReference type="GO" id="GO:0051287">
    <property type="term" value="F:NAD binding"/>
    <property type="evidence" value="ECO:0007669"/>
    <property type="project" value="InterPro"/>
</dbReference>
<evidence type="ECO:0000313" key="8">
    <source>
        <dbReference type="Proteomes" id="UP000186074"/>
    </source>
</evidence>
<keyword evidence="2 4" id="KW-0560">Oxidoreductase</keyword>
<dbReference type="InterPro" id="IPR006139">
    <property type="entry name" value="D-isomer_2_OHA_DH_cat_dom"/>
</dbReference>
<dbReference type="InterPro" id="IPR036291">
    <property type="entry name" value="NAD(P)-bd_dom_sf"/>
</dbReference>
<dbReference type="PANTHER" id="PTHR43761">
    <property type="entry name" value="D-ISOMER SPECIFIC 2-HYDROXYACID DEHYDROGENASE FAMILY PROTEIN (AFU_ORTHOLOGUE AFUA_1G13630)"/>
    <property type="match status" value="1"/>
</dbReference>
<dbReference type="Pfam" id="PF00389">
    <property type="entry name" value="2-Hacid_dh"/>
    <property type="match status" value="1"/>
</dbReference>
<dbReference type="AlphaFoldDB" id="A0A1P8KPL3"/>
<dbReference type="Proteomes" id="UP000186074">
    <property type="component" value="Chromosome"/>
</dbReference>
<dbReference type="Pfam" id="PF02826">
    <property type="entry name" value="2-Hacid_dh_C"/>
    <property type="match status" value="1"/>
</dbReference>
<gene>
    <name evidence="7" type="ORF">LPB137_12180</name>
</gene>
<evidence type="ECO:0000256" key="1">
    <source>
        <dbReference type="ARBA" id="ARBA00005854"/>
    </source>
</evidence>
<dbReference type="OrthoDB" id="9805416at2"/>
<dbReference type="GO" id="GO:0016616">
    <property type="term" value="F:oxidoreductase activity, acting on the CH-OH group of donors, NAD or NADP as acceptor"/>
    <property type="evidence" value="ECO:0007669"/>
    <property type="project" value="InterPro"/>
</dbReference>
<dbReference type="PROSITE" id="PS00670">
    <property type="entry name" value="D_2_HYDROXYACID_DH_2"/>
    <property type="match status" value="1"/>
</dbReference>
<dbReference type="SUPFAM" id="SSF52283">
    <property type="entry name" value="Formate/glycerate dehydrogenase catalytic domain-like"/>
    <property type="match status" value="1"/>
</dbReference>
<dbReference type="STRING" id="1850254.LPB137_12180"/>
<dbReference type="RefSeq" id="WP_076088450.1">
    <property type="nucleotide sequence ID" value="NZ_CP019070.1"/>
</dbReference>
<comment type="similarity">
    <text evidence="1 4">Belongs to the D-isomer specific 2-hydroxyacid dehydrogenase family.</text>
</comment>
<name>A0A1P8KPL3_9BACT</name>
<feature type="domain" description="D-isomer specific 2-hydroxyacid dehydrogenase NAD-binding" evidence="6">
    <location>
        <begin position="106"/>
        <end position="285"/>
    </location>
</feature>
<sequence length="310" mass="34658">MKIVILDRASLGFDMDVSVFDTLGEVTSYDLTTPNQTKQRVKDADIVLTNKVVLGKEEMSDSTIKFIAITATGMNNVDLEYAKNNNIEVKNVAGYSNSSVSQVAFSMIFYFVGKLNYYKSYVDNGNWQKSPLFTHIDEPFFELDGKRVGVIGLGAIGSSFASRAQAFDCEVVYYSTSGKNSNNEFKRVELDELLKTSDIISIHCPLNPQTQNLLNYENMKNIKDKAILLNLGRGGIINEEDLSKIIDEKEIYCGIDVVNVEPIEESNPLLKVKNKDRLLLTPHIGWGSVEARTKLIELVANNVRNFISSK</sequence>
<organism evidence="7 8">
    <name type="scientific">Poseidonibacter parvus</name>
    <dbReference type="NCBI Taxonomy" id="1850254"/>
    <lineage>
        <taxon>Bacteria</taxon>
        <taxon>Pseudomonadati</taxon>
        <taxon>Campylobacterota</taxon>
        <taxon>Epsilonproteobacteria</taxon>
        <taxon>Campylobacterales</taxon>
        <taxon>Arcobacteraceae</taxon>
        <taxon>Poseidonibacter</taxon>
    </lineage>
</organism>
<dbReference type="PANTHER" id="PTHR43761:SF1">
    <property type="entry name" value="D-ISOMER SPECIFIC 2-HYDROXYACID DEHYDROGENASE CATALYTIC DOMAIN-CONTAINING PROTEIN-RELATED"/>
    <property type="match status" value="1"/>
</dbReference>
<dbReference type="InterPro" id="IPR050418">
    <property type="entry name" value="D-iso_2-hydroxyacid_DH_PdxB"/>
</dbReference>
<dbReference type="InterPro" id="IPR029752">
    <property type="entry name" value="D-isomer_DH_CS1"/>
</dbReference>
<dbReference type="SUPFAM" id="SSF51735">
    <property type="entry name" value="NAD(P)-binding Rossmann-fold domains"/>
    <property type="match status" value="1"/>
</dbReference>
<dbReference type="EMBL" id="CP019070">
    <property type="protein sequence ID" value="APW66554.1"/>
    <property type="molecule type" value="Genomic_DNA"/>
</dbReference>
<feature type="domain" description="D-isomer specific 2-hydroxyacid dehydrogenase catalytic" evidence="5">
    <location>
        <begin position="14"/>
        <end position="309"/>
    </location>
</feature>
<dbReference type="InterPro" id="IPR006140">
    <property type="entry name" value="D-isomer_DH_NAD-bd"/>
</dbReference>
<proteinExistence type="inferred from homology"/>